<evidence type="ECO:0000313" key="6">
    <source>
        <dbReference type="EMBL" id="QFZ20612.1"/>
    </source>
</evidence>
<feature type="domain" description="HTH marR-type" evidence="5">
    <location>
        <begin position="204"/>
        <end position="337"/>
    </location>
</feature>
<dbReference type="InterPro" id="IPR036390">
    <property type="entry name" value="WH_DNA-bd_sf"/>
</dbReference>
<dbReference type="PROSITE" id="PS01117">
    <property type="entry name" value="HTH_MARR_1"/>
    <property type="match status" value="1"/>
</dbReference>
<evidence type="ECO:0000256" key="1">
    <source>
        <dbReference type="ARBA" id="ARBA00023015"/>
    </source>
</evidence>
<dbReference type="GO" id="GO:0006950">
    <property type="term" value="P:response to stress"/>
    <property type="evidence" value="ECO:0007669"/>
    <property type="project" value="TreeGrafter"/>
</dbReference>
<dbReference type="PROSITE" id="PS50995">
    <property type="entry name" value="HTH_MARR_2"/>
    <property type="match status" value="2"/>
</dbReference>
<dbReference type="InterPro" id="IPR039422">
    <property type="entry name" value="MarR/SlyA-like"/>
</dbReference>
<dbReference type="Gene3D" id="1.10.10.10">
    <property type="entry name" value="Winged helix-like DNA-binding domain superfamily/Winged helix DNA-binding domain"/>
    <property type="match status" value="2"/>
</dbReference>
<dbReference type="PANTHER" id="PTHR33164:SF57">
    <property type="entry name" value="MARR-FAMILY TRANSCRIPTIONAL REGULATOR"/>
    <property type="match status" value="1"/>
</dbReference>
<evidence type="ECO:0000313" key="7">
    <source>
        <dbReference type="Proteomes" id="UP000325787"/>
    </source>
</evidence>
<protein>
    <submittedName>
        <fullName evidence="6">MarR family transcriptional regulator</fullName>
    </submittedName>
</protein>
<evidence type="ECO:0000256" key="2">
    <source>
        <dbReference type="ARBA" id="ARBA00023125"/>
    </source>
</evidence>
<dbReference type="OrthoDB" id="4629660at2"/>
<name>A0A5Q0H4E3_SACSY</name>
<evidence type="ECO:0000256" key="4">
    <source>
        <dbReference type="SAM" id="MobiDB-lite"/>
    </source>
</evidence>
<dbReference type="InterPro" id="IPR000835">
    <property type="entry name" value="HTH_MarR-typ"/>
</dbReference>
<keyword evidence="2" id="KW-0238">DNA-binding</keyword>
<dbReference type="SUPFAM" id="SSF46785">
    <property type="entry name" value="Winged helix' DNA-binding domain"/>
    <property type="match status" value="2"/>
</dbReference>
<accession>A0A5Q0H4E3</accession>
<proteinExistence type="predicted"/>
<dbReference type="PANTHER" id="PTHR33164">
    <property type="entry name" value="TRANSCRIPTIONAL REGULATOR, MARR FAMILY"/>
    <property type="match status" value="1"/>
</dbReference>
<feature type="region of interest" description="Disordered" evidence="4">
    <location>
        <begin position="1"/>
        <end position="23"/>
    </location>
</feature>
<dbReference type="CDD" id="cd00090">
    <property type="entry name" value="HTH_ARSR"/>
    <property type="match status" value="1"/>
</dbReference>
<feature type="domain" description="HTH marR-type" evidence="5">
    <location>
        <begin position="42"/>
        <end position="175"/>
    </location>
</feature>
<dbReference type="KEGG" id="ssyi:EKG83_27245"/>
<dbReference type="Proteomes" id="UP000325787">
    <property type="component" value="Chromosome"/>
</dbReference>
<organism evidence="6 7">
    <name type="scientific">Saccharothrix syringae</name>
    <name type="common">Nocardiopsis syringae</name>
    <dbReference type="NCBI Taxonomy" id="103733"/>
    <lineage>
        <taxon>Bacteria</taxon>
        <taxon>Bacillati</taxon>
        <taxon>Actinomycetota</taxon>
        <taxon>Actinomycetes</taxon>
        <taxon>Pseudonocardiales</taxon>
        <taxon>Pseudonocardiaceae</taxon>
        <taxon>Saccharothrix</taxon>
    </lineage>
</organism>
<keyword evidence="1" id="KW-0805">Transcription regulation</keyword>
<dbReference type="Pfam" id="PF12802">
    <property type="entry name" value="MarR_2"/>
    <property type="match status" value="2"/>
</dbReference>
<dbReference type="SMART" id="SM00347">
    <property type="entry name" value="HTH_MARR"/>
    <property type="match status" value="2"/>
</dbReference>
<dbReference type="EMBL" id="CP034550">
    <property type="protein sequence ID" value="QFZ20612.1"/>
    <property type="molecule type" value="Genomic_DNA"/>
</dbReference>
<sequence>MTGSSPRPPARLVGRGEEDGVGETADRVVPIDVGEARLESATVDLVNLIAFAAHGRAFARRFRDATGVDLPAAELRTLLVLAQGDARSGGDLAVALAIDLGQTSRQVSALQRAGLVERSADPADRRRSLVALSERGAEVDRRWRAAWLRDYLRPVARWPEADVADLTRWLRLVDAALRRGLGAGAPGGRRAAGVDAAPPHLRSYAEVVVDLVELVGTSHGFDDLLRELRAPIRQAAYFALRLIDVHGPLPITEVGQRAGVDQSQASKQVRVLEEHELVERAADGFDRRSTLVRASRRGRTLVRRVRDFQLAGLRGLLSGAPRGDRDRWAELVVDLVAELGR</sequence>
<evidence type="ECO:0000259" key="5">
    <source>
        <dbReference type="PROSITE" id="PS50995"/>
    </source>
</evidence>
<keyword evidence="7" id="KW-1185">Reference proteome</keyword>
<gene>
    <name evidence="6" type="ORF">EKG83_27245</name>
</gene>
<dbReference type="InterPro" id="IPR036388">
    <property type="entry name" value="WH-like_DNA-bd_sf"/>
</dbReference>
<keyword evidence="3" id="KW-0804">Transcription</keyword>
<evidence type="ECO:0000256" key="3">
    <source>
        <dbReference type="ARBA" id="ARBA00023163"/>
    </source>
</evidence>
<reference evidence="7" key="1">
    <citation type="journal article" date="2021" name="Curr. Microbiol.">
        <title>Complete genome of nocamycin-producing strain Saccharothrix syringae NRRL B-16468 reveals the biosynthetic potential for secondary metabolites.</title>
        <authorList>
            <person name="Mo X."/>
            <person name="Yang S."/>
        </authorList>
    </citation>
    <scope>NUCLEOTIDE SEQUENCE [LARGE SCALE GENOMIC DNA]</scope>
    <source>
        <strain evidence="7">ATCC 51364 / DSM 43886 / JCM 6844 / KCTC 9398 / NBRC 14523 / NRRL B-16468 / INA 2240</strain>
    </source>
</reference>
<dbReference type="InterPro" id="IPR011991">
    <property type="entry name" value="ArsR-like_HTH"/>
</dbReference>
<dbReference type="GO" id="GO:0003677">
    <property type="term" value="F:DNA binding"/>
    <property type="evidence" value="ECO:0007669"/>
    <property type="project" value="UniProtKB-KW"/>
</dbReference>
<dbReference type="AlphaFoldDB" id="A0A5Q0H4E3"/>
<dbReference type="GO" id="GO:0003700">
    <property type="term" value="F:DNA-binding transcription factor activity"/>
    <property type="evidence" value="ECO:0007669"/>
    <property type="project" value="InterPro"/>
</dbReference>
<dbReference type="InterPro" id="IPR023187">
    <property type="entry name" value="Tscrpt_reg_MarR-type_CS"/>
</dbReference>